<gene>
    <name evidence="1" type="ORF">HJG63_009614</name>
</gene>
<proteinExistence type="predicted"/>
<accession>A0A7J8BS31</accession>
<dbReference type="Proteomes" id="UP000593571">
    <property type="component" value="Unassembled WGS sequence"/>
</dbReference>
<evidence type="ECO:0000313" key="2">
    <source>
        <dbReference type="Proteomes" id="UP000593571"/>
    </source>
</evidence>
<dbReference type="AlphaFoldDB" id="A0A7J8BS31"/>
<name>A0A7J8BS31_ROUAE</name>
<organism evidence="1 2">
    <name type="scientific">Rousettus aegyptiacus</name>
    <name type="common">Egyptian fruit bat</name>
    <name type="synonym">Pteropus aegyptiacus</name>
    <dbReference type="NCBI Taxonomy" id="9407"/>
    <lineage>
        <taxon>Eukaryota</taxon>
        <taxon>Metazoa</taxon>
        <taxon>Chordata</taxon>
        <taxon>Craniata</taxon>
        <taxon>Vertebrata</taxon>
        <taxon>Euteleostomi</taxon>
        <taxon>Mammalia</taxon>
        <taxon>Eutheria</taxon>
        <taxon>Laurasiatheria</taxon>
        <taxon>Chiroptera</taxon>
        <taxon>Yinpterochiroptera</taxon>
        <taxon>Pteropodoidea</taxon>
        <taxon>Pteropodidae</taxon>
        <taxon>Rousettinae</taxon>
        <taxon>Rousettus</taxon>
    </lineage>
</organism>
<comment type="caution">
    <text evidence="1">The sequence shown here is derived from an EMBL/GenBank/DDBJ whole genome shotgun (WGS) entry which is preliminary data.</text>
</comment>
<reference evidence="1 2" key="1">
    <citation type="journal article" date="2020" name="Nature">
        <title>Six reference-quality genomes reveal evolution of bat adaptations.</title>
        <authorList>
            <person name="Jebb D."/>
            <person name="Huang Z."/>
            <person name="Pippel M."/>
            <person name="Hughes G.M."/>
            <person name="Lavrichenko K."/>
            <person name="Devanna P."/>
            <person name="Winkler S."/>
            <person name="Jermiin L.S."/>
            <person name="Skirmuntt E.C."/>
            <person name="Katzourakis A."/>
            <person name="Burkitt-Gray L."/>
            <person name="Ray D.A."/>
            <person name="Sullivan K.A.M."/>
            <person name="Roscito J.G."/>
            <person name="Kirilenko B.M."/>
            <person name="Davalos L.M."/>
            <person name="Corthals A.P."/>
            <person name="Power M.L."/>
            <person name="Jones G."/>
            <person name="Ransome R.D."/>
            <person name="Dechmann D.K.N."/>
            <person name="Locatelli A.G."/>
            <person name="Puechmaille S.J."/>
            <person name="Fedrigo O."/>
            <person name="Jarvis E.D."/>
            <person name="Hiller M."/>
            <person name="Vernes S.C."/>
            <person name="Myers E.W."/>
            <person name="Teeling E.C."/>
        </authorList>
    </citation>
    <scope>NUCLEOTIDE SEQUENCE [LARGE SCALE GENOMIC DNA]</scope>
    <source>
        <strain evidence="1">MRouAeg1</strain>
        <tissue evidence="1">Muscle</tissue>
    </source>
</reference>
<dbReference type="EMBL" id="JACASE010000016">
    <property type="protein sequence ID" value="KAF6401554.1"/>
    <property type="molecule type" value="Genomic_DNA"/>
</dbReference>
<keyword evidence="2" id="KW-1185">Reference proteome</keyword>
<protein>
    <submittedName>
        <fullName evidence="1">Uncharacterized protein</fullName>
    </submittedName>
</protein>
<sequence>MKVQGQIPPSTGYTLFYCSSLYRASQMCFLQIETGPSTSKRTTTRFIGALWNRTRGIAKLCLELFLGRKTVALGDLLICHLSRQWRHNPSFTRGSQDFFTRQKERERKDCERQAQNRQYKRLRASAFLSPI</sequence>
<evidence type="ECO:0000313" key="1">
    <source>
        <dbReference type="EMBL" id="KAF6401554.1"/>
    </source>
</evidence>